<dbReference type="InterPro" id="IPR036116">
    <property type="entry name" value="FN3_sf"/>
</dbReference>
<dbReference type="InterPro" id="IPR032979">
    <property type="entry name" value="ENGase"/>
</dbReference>
<reference evidence="6 7" key="1">
    <citation type="submission" date="2023-01" db="EMBL/GenBank/DDBJ databases">
        <authorList>
            <person name="Lee S.H."/>
            <person name="Jung H.S."/>
            <person name="Yun J.U."/>
        </authorList>
    </citation>
    <scope>NUCLEOTIDE SEQUENCE [LARGE SCALE GENOMIC DNA]</scope>
    <source>
        <strain evidence="6 7">CBA3108</strain>
    </source>
</reference>
<dbReference type="PANTHER" id="PTHR13246:SF1">
    <property type="entry name" value="CYTOSOLIC ENDO-BETA-N-ACETYLGLUCOSAMINIDASE"/>
    <property type="match status" value="1"/>
</dbReference>
<dbReference type="SUPFAM" id="SSF49265">
    <property type="entry name" value="Fibronectin type III"/>
    <property type="match status" value="1"/>
</dbReference>
<dbReference type="Gene3D" id="2.60.120.260">
    <property type="entry name" value="Galactose-binding domain-like"/>
    <property type="match status" value="1"/>
</dbReference>
<keyword evidence="4" id="KW-0732">Signal</keyword>
<feature type="compositionally biased region" description="Low complexity" evidence="3">
    <location>
        <begin position="1046"/>
        <end position="1112"/>
    </location>
</feature>
<dbReference type="RefSeq" id="WP_271417474.1">
    <property type="nucleotide sequence ID" value="NZ_CP115668.1"/>
</dbReference>
<dbReference type="InterPro" id="IPR013783">
    <property type="entry name" value="Ig-like_fold"/>
</dbReference>
<keyword evidence="7" id="KW-1185">Reference proteome</keyword>
<dbReference type="Proteomes" id="UP001212097">
    <property type="component" value="Chromosome"/>
</dbReference>
<dbReference type="Gene3D" id="3.20.20.80">
    <property type="entry name" value="Glycosidases"/>
    <property type="match status" value="1"/>
</dbReference>
<dbReference type="PANTHER" id="PTHR13246">
    <property type="entry name" value="ENDO BETA N-ACETYLGLUCOSAMINIDASE"/>
    <property type="match status" value="1"/>
</dbReference>
<evidence type="ECO:0000256" key="3">
    <source>
        <dbReference type="SAM" id="MobiDB-lite"/>
    </source>
</evidence>
<dbReference type="EMBL" id="CP115668">
    <property type="protein sequence ID" value="WCC79272.1"/>
    <property type="molecule type" value="Genomic_DNA"/>
</dbReference>
<feature type="domain" description="Fibronectin type-III" evidence="5">
    <location>
        <begin position="639"/>
        <end position="730"/>
    </location>
</feature>
<dbReference type="PROSITE" id="PS50853">
    <property type="entry name" value="FN3"/>
    <property type="match status" value="1"/>
</dbReference>
<feature type="region of interest" description="Disordered" evidence="3">
    <location>
        <begin position="1038"/>
        <end position="1125"/>
    </location>
</feature>
<evidence type="ECO:0000256" key="1">
    <source>
        <dbReference type="ARBA" id="ARBA00023295"/>
    </source>
</evidence>
<keyword evidence="1" id="KW-0326">Glycosidase</keyword>
<evidence type="ECO:0000313" key="7">
    <source>
        <dbReference type="Proteomes" id="UP001212097"/>
    </source>
</evidence>
<keyword evidence="1" id="KW-0378">Hydrolase</keyword>
<feature type="chain" id="PRO_5047273569" evidence="4">
    <location>
        <begin position="25"/>
        <end position="1138"/>
    </location>
</feature>
<evidence type="ECO:0000259" key="5">
    <source>
        <dbReference type="PROSITE" id="PS50853"/>
    </source>
</evidence>
<name>A0ABY7QXM5_9ACTN</name>
<organism evidence="6 7">
    <name type="scientific">Cutibacterium equinum</name>
    <dbReference type="NCBI Taxonomy" id="3016342"/>
    <lineage>
        <taxon>Bacteria</taxon>
        <taxon>Bacillati</taxon>
        <taxon>Actinomycetota</taxon>
        <taxon>Actinomycetes</taxon>
        <taxon>Propionibacteriales</taxon>
        <taxon>Propionibacteriaceae</taxon>
        <taxon>Cutibacterium</taxon>
    </lineage>
</organism>
<evidence type="ECO:0000256" key="2">
    <source>
        <dbReference type="ARBA" id="ARBA00023326"/>
    </source>
</evidence>
<dbReference type="Gene3D" id="2.60.40.10">
    <property type="entry name" value="Immunoglobulins"/>
    <property type="match status" value="2"/>
</dbReference>
<proteinExistence type="predicted"/>
<keyword evidence="2" id="KW-0119">Carbohydrate metabolism</keyword>
<keyword evidence="2" id="KW-0624">Polysaccharide degradation</keyword>
<reference evidence="6 7" key="2">
    <citation type="submission" date="2023-06" db="EMBL/GenBank/DDBJ databases">
        <title>The Gram-positive Non-spore-bearing Anaerobic Bacilli of Human Feces.</title>
        <authorList>
            <person name="Eggerth A.H."/>
        </authorList>
    </citation>
    <scope>NUCLEOTIDE SEQUENCE [LARGE SCALE GENOMIC DNA]</scope>
    <source>
        <strain evidence="6 7">CBA3108</strain>
    </source>
</reference>
<accession>A0ABY7QXM5</accession>
<dbReference type="InterPro" id="IPR003961">
    <property type="entry name" value="FN3_dom"/>
</dbReference>
<evidence type="ECO:0000313" key="6">
    <source>
        <dbReference type="EMBL" id="WCC79272.1"/>
    </source>
</evidence>
<evidence type="ECO:0000256" key="4">
    <source>
        <dbReference type="SAM" id="SignalP"/>
    </source>
</evidence>
<protein>
    <submittedName>
        <fullName evidence="6">Endo-beta-N-acetylglucosaminidase</fullName>
    </submittedName>
</protein>
<dbReference type="Pfam" id="PF03644">
    <property type="entry name" value="Glyco_hydro_85"/>
    <property type="match status" value="1"/>
</dbReference>
<feature type="signal peptide" evidence="4">
    <location>
        <begin position="1"/>
        <end position="24"/>
    </location>
</feature>
<sequence>MKRPLIVGLAVIVGLTGFFGAGSAAEADDSVAPIGDHALASAQPRNAGRRLQDIRTWTPQTDPYAAFLRAQIPLQPRIAHDPDTQTRHDLDGKAEVMLMQGDYGNSFFGNFRANDGFANNTLNFWQYADYWSPWHGAATPRTPEALYDPATSDWRTRNFEFGIVDIPNPAYTNAAHRNGVKSIATIYFDPAFRPGLTFDEAFDKDPNSEGYIIAEKLVEMARYFGFDGYFLNEEEGNLSDPRFKPFMSYLTSKGLYTQWYTNSSGEFSESKSKWLDHGKIMDSVFLNYTWPGSQDRSIASAKASGYDPYKALFFGVEANQAGFGGHHRSASQLPNLYTSAADHSPKASIALFTPSDMYQRGLADDIKPQGAGKDVPVFQQDPYQWMIAERERMYFSGVTSNPQETGSHLGHSRPEVGVKDSSSWVGVADFTPARSVIAGSRFHTDFNTGHGMQWYQDGEVSNPQSWTNMDSQSILPSWQWWIDTEGSRPSVDFDYGPTEQRKDVNGAPTKTPYQQIGAWRGGSSLVIHGDLTDVATLRLFKTRLSVSPTTTMPLTFRKSSASGDAMKVALVFADDPGNVVTVDVPDSAARGQWRTSTVDLGKFSGRTITTIGLQFDPASGYQMNLGSMSVRDGAKAPQAPQQVKLDKVYDDGQAVLSWQTKPFDEVSHYVVEASGADGKTTHLTSAYTDLAYVKTVPHASGKVTFTVRAVGHDGQMSEPATVAYDYSAQPRHIKVAESATASKLLTEAAKPGALDVTWDAHGLEGTCHVDVGLVDVTDDNIDNQPYKLDVPCSKGSATVPLPVREGYPYDLTITAGDGQGLSYRGRSHDSWAAPVTRDDMVVDKDRSGFHMRNLSSPDWYLLDLTWQGQDGALSPISKIRRGGSVRGGWGASPTTDDPTAFHRFPAADGTLVMTVTDYAGNTTVQRFTIKDHDVVVPSEKPSFMMKGKTTQKVTVGQPIDPVTVTVTGAAPLTWRIRDSLPEGLSWRNDISGDGLTPLQATVSGSMATSGTHKIVIEATDLYGNTASQELVVEAVAAPAPSPSVPTPTATPTSTPTATPTSTPTATPTSTPTATPTSTVSGAQTPTAAVPSVPVAPGEAAPTASATVVPTGAHSSARPRVPGGDTIRVRLSRLPNTGW</sequence>
<dbReference type="InterPro" id="IPR005201">
    <property type="entry name" value="TIM_ENGase"/>
</dbReference>
<gene>
    <name evidence="6" type="ORF">O6R08_06915</name>
</gene>